<feature type="domain" description="B30.2/SPRY" evidence="1">
    <location>
        <begin position="1"/>
        <end position="132"/>
    </location>
</feature>
<dbReference type="InterPro" id="IPR003877">
    <property type="entry name" value="SPRY_dom"/>
</dbReference>
<keyword evidence="3" id="KW-1185">Reference proteome</keyword>
<dbReference type="EMBL" id="JBICBT010001208">
    <property type="protein sequence ID" value="KAL3078446.1"/>
    <property type="molecule type" value="Genomic_DNA"/>
</dbReference>
<dbReference type="InterPro" id="IPR044736">
    <property type="entry name" value="Gid1/RanBPM/SPLA_SPRY"/>
</dbReference>
<dbReference type="AlphaFoldDB" id="A0ABD2ILU2"/>
<protein>
    <recommendedName>
        <fullName evidence="1">B30.2/SPRY domain-containing protein</fullName>
    </recommendedName>
</protein>
<dbReference type="CDD" id="cd12885">
    <property type="entry name" value="SPRY_RanBP_like"/>
    <property type="match status" value="1"/>
</dbReference>
<dbReference type="Proteomes" id="UP001620626">
    <property type="component" value="Unassembled WGS sequence"/>
</dbReference>
<evidence type="ECO:0000313" key="2">
    <source>
        <dbReference type="EMBL" id="KAL3078446.1"/>
    </source>
</evidence>
<gene>
    <name evidence="2" type="ORF">niasHT_032462</name>
</gene>
<dbReference type="PROSITE" id="PS50188">
    <property type="entry name" value="B302_SPRY"/>
    <property type="match status" value="1"/>
</dbReference>
<accession>A0ABD2ILU2</accession>
<reference evidence="2 3" key="1">
    <citation type="submission" date="2024-10" db="EMBL/GenBank/DDBJ databases">
        <authorList>
            <person name="Kim D."/>
        </authorList>
    </citation>
    <scope>NUCLEOTIDE SEQUENCE [LARGE SCALE GENOMIC DNA]</scope>
    <source>
        <strain evidence="2">BH-2024</strain>
    </source>
</reference>
<comment type="caution">
    <text evidence="2">The sequence shown here is derived from an EMBL/GenBank/DDBJ whole genome shotgun (WGS) entry which is preliminary data.</text>
</comment>
<organism evidence="2 3">
    <name type="scientific">Heterodera trifolii</name>
    <dbReference type="NCBI Taxonomy" id="157864"/>
    <lineage>
        <taxon>Eukaryota</taxon>
        <taxon>Metazoa</taxon>
        <taxon>Ecdysozoa</taxon>
        <taxon>Nematoda</taxon>
        <taxon>Chromadorea</taxon>
        <taxon>Rhabditida</taxon>
        <taxon>Tylenchina</taxon>
        <taxon>Tylenchomorpha</taxon>
        <taxon>Tylenchoidea</taxon>
        <taxon>Heteroderidae</taxon>
        <taxon>Heteroderinae</taxon>
        <taxon>Heterodera</taxon>
    </lineage>
</organism>
<dbReference type="SUPFAM" id="SSF49899">
    <property type="entry name" value="Concanavalin A-like lectins/glucanases"/>
    <property type="match status" value="1"/>
</dbReference>
<sequence length="138" mass="15499">MRINCQNWRNRTKKRPKASFILFGFAVKQQTQLNGTFQYENGTFAYEGDGELWTDGKQKGANALHSYGNGDTVGIGVNSATRQIIFTKNGLQLDSSAHLFVAPSFADFSFYPFVSLWHSDDKIEANFGPNFKFDLATL</sequence>
<proteinExistence type="predicted"/>
<dbReference type="Pfam" id="PF00622">
    <property type="entry name" value="SPRY"/>
    <property type="match status" value="1"/>
</dbReference>
<dbReference type="InterPro" id="IPR001870">
    <property type="entry name" value="B30.2/SPRY"/>
</dbReference>
<dbReference type="Gene3D" id="2.60.120.920">
    <property type="match status" value="1"/>
</dbReference>
<dbReference type="InterPro" id="IPR043136">
    <property type="entry name" value="B30.2/SPRY_sf"/>
</dbReference>
<evidence type="ECO:0000313" key="3">
    <source>
        <dbReference type="Proteomes" id="UP001620626"/>
    </source>
</evidence>
<dbReference type="InterPro" id="IPR013320">
    <property type="entry name" value="ConA-like_dom_sf"/>
</dbReference>
<evidence type="ECO:0000259" key="1">
    <source>
        <dbReference type="PROSITE" id="PS50188"/>
    </source>
</evidence>
<name>A0ABD2ILU2_9BILA</name>